<keyword evidence="10" id="KW-1185">Reference proteome</keyword>
<comment type="subcellular location">
    <subcellularLocation>
        <location evidence="1">Membrane</location>
        <topology evidence="1">Multi-pass membrane protein</topology>
    </subcellularLocation>
</comment>
<feature type="transmembrane region" description="Helical" evidence="7">
    <location>
        <begin position="72"/>
        <end position="92"/>
    </location>
</feature>
<dbReference type="Pfam" id="PF01284">
    <property type="entry name" value="MARVEL"/>
    <property type="match status" value="1"/>
</dbReference>
<feature type="transmembrane region" description="Helical" evidence="7">
    <location>
        <begin position="98"/>
        <end position="118"/>
    </location>
</feature>
<dbReference type="Proteomes" id="UP000677054">
    <property type="component" value="Unassembled WGS sequence"/>
</dbReference>
<name>A0A7R9A4Z8_9CRUS</name>
<evidence type="ECO:0000256" key="6">
    <source>
        <dbReference type="SAM" id="MobiDB-lite"/>
    </source>
</evidence>
<evidence type="ECO:0000256" key="7">
    <source>
        <dbReference type="SAM" id="Phobius"/>
    </source>
</evidence>
<gene>
    <name evidence="9" type="ORF">DSTB1V02_LOCUS6321</name>
</gene>
<dbReference type="EMBL" id="LR900659">
    <property type="protein sequence ID" value="CAD7246471.1"/>
    <property type="molecule type" value="Genomic_DNA"/>
</dbReference>
<feature type="transmembrane region" description="Helical" evidence="7">
    <location>
        <begin position="12"/>
        <end position="30"/>
    </location>
</feature>
<evidence type="ECO:0000256" key="2">
    <source>
        <dbReference type="ARBA" id="ARBA00022692"/>
    </source>
</evidence>
<keyword evidence="3 7" id="KW-1133">Transmembrane helix</keyword>
<dbReference type="InterPro" id="IPR050578">
    <property type="entry name" value="MARVEL-CKLF_proteins"/>
</dbReference>
<dbReference type="InterPro" id="IPR008253">
    <property type="entry name" value="Marvel"/>
</dbReference>
<dbReference type="GO" id="GO:0016020">
    <property type="term" value="C:membrane"/>
    <property type="evidence" value="ECO:0007669"/>
    <property type="project" value="UniProtKB-SubCell"/>
</dbReference>
<evidence type="ECO:0000313" key="10">
    <source>
        <dbReference type="Proteomes" id="UP000677054"/>
    </source>
</evidence>
<reference evidence="9" key="1">
    <citation type="submission" date="2020-11" db="EMBL/GenBank/DDBJ databases">
        <authorList>
            <person name="Tran Van P."/>
        </authorList>
    </citation>
    <scope>NUCLEOTIDE SEQUENCE</scope>
</reference>
<sequence>MTTLPGILKGAAMLTNIIGFICVMVSELNYVSRANWFNFVAMGGFWITGILLVFYLFHIIEKFYMINWLKIEFGYCALWSFFYMTASIAVAAGGLEAWAAAAFFGFVAMAIYGFDAYLKFKGWRSGQIAQGERTVATASSTMSGETLEQEGSLTPKCDSDKSPTPRTTNWGRFLNSTKEATQSIETQDDSEPGNGEKVHVVI</sequence>
<dbReference type="OrthoDB" id="10028364at2759"/>
<evidence type="ECO:0000259" key="8">
    <source>
        <dbReference type="PROSITE" id="PS51225"/>
    </source>
</evidence>
<organism evidence="9">
    <name type="scientific">Darwinula stevensoni</name>
    <dbReference type="NCBI Taxonomy" id="69355"/>
    <lineage>
        <taxon>Eukaryota</taxon>
        <taxon>Metazoa</taxon>
        <taxon>Ecdysozoa</taxon>
        <taxon>Arthropoda</taxon>
        <taxon>Crustacea</taxon>
        <taxon>Oligostraca</taxon>
        <taxon>Ostracoda</taxon>
        <taxon>Podocopa</taxon>
        <taxon>Podocopida</taxon>
        <taxon>Darwinulocopina</taxon>
        <taxon>Darwinuloidea</taxon>
        <taxon>Darwinulidae</taxon>
        <taxon>Darwinula</taxon>
    </lineage>
</organism>
<evidence type="ECO:0000313" key="9">
    <source>
        <dbReference type="EMBL" id="CAD7246471.1"/>
    </source>
</evidence>
<evidence type="ECO:0000256" key="5">
    <source>
        <dbReference type="PROSITE-ProRule" id="PRU00581"/>
    </source>
</evidence>
<dbReference type="PANTHER" id="PTHR22776:SF49">
    <property type="entry name" value="MARVEL DOMAIN-CONTAINING PROTEIN"/>
    <property type="match status" value="1"/>
</dbReference>
<evidence type="ECO:0000256" key="1">
    <source>
        <dbReference type="ARBA" id="ARBA00004141"/>
    </source>
</evidence>
<feature type="domain" description="MARVEL" evidence="8">
    <location>
        <begin position="1"/>
        <end position="124"/>
    </location>
</feature>
<proteinExistence type="predicted"/>
<dbReference type="PROSITE" id="PS51225">
    <property type="entry name" value="MARVEL"/>
    <property type="match status" value="1"/>
</dbReference>
<protein>
    <recommendedName>
        <fullName evidence="8">MARVEL domain-containing protein</fullName>
    </recommendedName>
</protein>
<dbReference type="EMBL" id="CAJPEV010001142">
    <property type="protein sequence ID" value="CAG0890980.1"/>
    <property type="molecule type" value="Genomic_DNA"/>
</dbReference>
<keyword evidence="4 5" id="KW-0472">Membrane</keyword>
<evidence type="ECO:0000256" key="4">
    <source>
        <dbReference type="ARBA" id="ARBA00023136"/>
    </source>
</evidence>
<feature type="transmembrane region" description="Helical" evidence="7">
    <location>
        <begin position="36"/>
        <end position="60"/>
    </location>
</feature>
<evidence type="ECO:0000256" key="3">
    <source>
        <dbReference type="ARBA" id="ARBA00022989"/>
    </source>
</evidence>
<feature type="compositionally biased region" description="Polar residues" evidence="6">
    <location>
        <begin position="164"/>
        <end position="185"/>
    </location>
</feature>
<feature type="compositionally biased region" description="Polar residues" evidence="6">
    <location>
        <begin position="139"/>
        <end position="152"/>
    </location>
</feature>
<feature type="region of interest" description="Disordered" evidence="6">
    <location>
        <begin position="139"/>
        <end position="202"/>
    </location>
</feature>
<accession>A0A7R9A4Z8</accession>
<dbReference type="AlphaFoldDB" id="A0A7R9A4Z8"/>
<dbReference type="PANTHER" id="PTHR22776">
    <property type="entry name" value="MARVEL-CONTAINING POTENTIAL LIPID RAFT-ASSOCIATED PROTEIN"/>
    <property type="match status" value="1"/>
</dbReference>
<keyword evidence="2 5" id="KW-0812">Transmembrane</keyword>